<comment type="caution">
    <text evidence="3">The sequence shown here is derived from an EMBL/GenBank/DDBJ whole genome shotgun (WGS) entry which is preliminary data.</text>
</comment>
<feature type="domain" description="Rap1a immunity protein" evidence="2">
    <location>
        <begin position="28"/>
        <end position="132"/>
    </location>
</feature>
<proteinExistence type="predicted"/>
<keyword evidence="4" id="KW-1185">Reference proteome</keyword>
<reference evidence="3 4" key="1">
    <citation type="submission" date="2017-05" db="EMBL/GenBank/DDBJ databases">
        <title>Complete and WGS of Bordetella genogroups.</title>
        <authorList>
            <person name="Spilker T."/>
            <person name="LiPuma J."/>
        </authorList>
    </citation>
    <scope>NUCLEOTIDE SEQUENCE [LARGE SCALE GENOMIC DNA]</scope>
    <source>
        <strain evidence="3 4">AU9919</strain>
    </source>
</reference>
<keyword evidence="1" id="KW-0732">Signal</keyword>
<evidence type="ECO:0000256" key="1">
    <source>
        <dbReference type="SAM" id="SignalP"/>
    </source>
</evidence>
<feature type="signal peptide" evidence="1">
    <location>
        <begin position="1"/>
        <end position="22"/>
    </location>
</feature>
<sequence>MRKTFLVLALTFVPMLPTAASADLVEGTGNYWLQKCEAPTGSLDSAVCLGFVMGLHRGFVYGSMVTWLTAGNITKSKNLSYDKLAQFYCLPAGVTNGQTQAIFVKYLTQNPERRHEPGESLFVEALARAYPCR</sequence>
<name>A0A261U8A1_9BORD</name>
<evidence type="ECO:0000259" key="2">
    <source>
        <dbReference type="Pfam" id="PF18602"/>
    </source>
</evidence>
<dbReference type="EMBL" id="NEVQ01000012">
    <property type="protein sequence ID" value="OZI57642.1"/>
    <property type="molecule type" value="Genomic_DNA"/>
</dbReference>
<dbReference type="Proteomes" id="UP000216885">
    <property type="component" value="Unassembled WGS sequence"/>
</dbReference>
<dbReference type="InterPro" id="IPR041238">
    <property type="entry name" value="Rap1a"/>
</dbReference>
<dbReference type="AlphaFoldDB" id="A0A261U8A1"/>
<feature type="chain" id="PRO_5013351626" description="Rap1a immunity protein domain-containing protein" evidence="1">
    <location>
        <begin position="23"/>
        <end position="133"/>
    </location>
</feature>
<dbReference type="RefSeq" id="WP_094837709.1">
    <property type="nucleotide sequence ID" value="NZ_NEVQ01000012.1"/>
</dbReference>
<organism evidence="3 4">
    <name type="scientific">Bordetella genomosp. 4</name>
    <dbReference type="NCBI Taxonomy" id="463044"/>
    <lineage>
        <taxon>Bacteria</taxon>
        <taxon>Pseudomonadati</taxon>
        <taxon>Pseudomonadota</taxon>
        <taxon>Betaproteobacteria</taxon>
        <taxon>Burkholderiales</taxon>
        <taxon>Alcaligenaceae</taxon>
        <taxon>Bordetella</taxon>
    </lineage>
</organism>
<dbReference type="Gene3D" id="1.10.890.40">
    <property type="match status" value="1"/>
</dbReference>
<protein>
    <recommendedName>
        <fullName evidence="2">Rap1a immunity protein domain-containing protein</fullName>
    </recommendedName>
</protein>
<evidence type="ECO:0000313" key="3">
    <source>
        <dbReference type="EMBL" id="OZI57642.1"/>
    </source>
</evidence>
<dbReference type="Pfam" id="PF18602">
    <property type="entry name" value="Rap1a"/>
    <property type="match status" value="1"/>
</dbReference>
<accession>A0A261U8A1</accession>
<gene>
    <name evidence="3" type="ORF">CAL20_09710</name>
</gene>
<evidence type="ECO:0000313" key="4">
    <source>
        <dbReference type="Proteomes" id="UP000216885"/>
    </source>
</evidence>